<gene>
    <name evidence="2" type="ORF">KSB_87250</name>
</gene>
<proteinExistence type="predicted"/>
<protein>
    <recommendedName>
        <fullName evidence="4">DUF1440 domain-containing protein</fullName>
    </recommendedName>
</protein>
<dbReference type="InterPro" id="IPR009898">
    <property type="entry name" value="DUF1440"/>
</dbReference>
<dbReference type="Proteomes" id="UP000654345">
    <property type="component" value="Unassembled WGS sequence"/>
</dbReference>
<dbReference type="RefSeq" id="WP_201376409.1">
    <property type="nucleotide sequence ID" value="NZ_BNJG01000004.1"/>
</dbReference>
<keyword evidence="3" id="KW-1185">Reference proteome</keyword>
<organism evidence="2 3">
    <name type="scientific">Ktedonobacter robiniae</name>
    <dbReference type="NCBI Taxonomy" id="2778365"/>
    <lineage>
        <taxon>Bacteria</taxon>
        <taxon>Bacillati</taxon>
        <taxon>Chloroflexota</taxon>
        <taxon>Ktedonobacteria</taxon>
        <taxon>Ktedonobacterales</taxon>
        <taxon>Ktedonobacteraceae</taxon>
        <taxon>Ktedonobacter</taxon>
    </lineage>
</organism>
<feature type="transmembrane region" description="Helical" evidence="1">
    <location>
        <begin position="73"/>
        <end position="92"/>
    </location>
</feature>
<accession>A0ABQ3V765</accession>
<feature type="transmembrane region" description="Helical" evidence="1">
    <location>
        <begin position="112"/>
        <end position="133"/>
    </location>
</feature>
<evidence type="ECO:0000313" key="3">
    <source>
        <dbReference type="Proteomes" id="UP000654345"/>
    </source>
</evidence>
<name>A0ABQ3V765_9CHLR</name>
<keyword evidence="1" id="KW-1133">Transmembrane helix</keyword>
<dbReference type="EMBL" id="BNJG01000004">
    <property type="protein sequence ID" value="GHO60250.1"/>
    <property type="molecule type" value="Genomic_DNA"/>
</dbReference>
<evidence type="ECO:0000313" key="2">
    <source>
        <dbReference type="EMBL" id="GHO60250.1"/>
    </source>
</evidence>
<keyword evidence="1" id="KW-0472">Membrane</keyword>
<evidence type="ECO:0000256" key="1">
    <source>
        <dbReference type="SAM" id="Phobius"/>
    </source>
</evidence>
<keyword evidence="1" id="KW-0812">Transmembrane</keyword>
<feature type="transmembrane region" description="Helical" evidence="1">
    <location>
        <begin position="140"/>
        <end position="162"/>
    </location>
</feature>
<evidence type="ECO:0008006" key="4">
    <source>
        <dbReference type="Google" id="ProtNLM"/>
    </source>
</evidence>
<dbReference type="Pfam" id="PF07274">
    <property type="entry name" value="DUF1440"/>
    <property type="match status" value="1"/>
</dbReference>
<feature type="transmembrane region" description="Helical" evidence="1">
    <location>
        <begin position="20"/>
        <end position="37"/>
    </location>
</feature>
<comment type="caution">
    <text evidence="2">The sequence shown here is derived from an EMBL/GenBank/DDBJ whole genome shotgun (WGS) entry which is preliminary data.</text>
</comment>
<reference evidence="2 3" key="1">
    <citation type="journal article" date="2021" name="Int. J. Syst. Evol. Microbiol.">
        <title>Reticulibacter mediterranei gen. nov., sp. nov., within the new family Reticulibacteraceae fam. nov., and Ktedonospora formicarum gen. nov., sp. nov., Ktedonobacter robiniae sp. nov., Dictyobacter formicarum sp. nov. and Dictyobacter arantiisoli sp. nov., belonging to the class Ktedonobacteria.</title>
        <authorList>
            <person name="Yabe S."/>
            <person name="Zheng Y."/>
            <person name="Wang C.M."/>
            <person name="Sakai Y."/>
            <person name="Abe K."/>
            <person name="Yokota A."/>
            <person name="Donadio S."/>
            <person name="Cavaletti L."/>
            <person name="Monciardini P."/>
        </authorList>
    </citation>
    <scope>NUCLEOTIDE SEQUENCE [LARGE SCALE GENOMIC DNA]</scope>
    <source>
        <strain evidence="2 3">SOSP1-30</strain>
    </source>
</reference>
<sequence>MSTLVREADAQEYPSWIKDAVAGCVATAPMTLFMLLTQRFLPHGQRYDLPPEIIIQDLARRAHLHWRLSKRQVLLATLVSHFGFGTAMGLFYRPVERYMPGPSLAKGGGFGLLVWAASYLGLLPALGLVASAYREPGRRNLMMIAAHLVWGSATGLLASLFANRR</sequence>